<evidence type="ECO:0000256" key="5">
    <source>
        <dbReference type="ARBA" id="ARBA00022617"/>
    </source>
</evidence>
<dbReference type="EMBL" id="JACIDN010000009">
    <property type="protein sequence ID" value="MBB3904935.1"/>
    <property type="molecule type" value="Genomic_DNA"/>
</dbReference>
<dbReference type="InterPro" id="IPR018495">
    <property type="entry name" value="Succ_DH_cyt_bsu_CS"/>
</dbReference>
<dbReference type="Pfam" id="PF01127">
    <property type="entry name" value="Sdh_cyt"/>
    <property type="match status" value="1"/>
</dbReference>
<dbReference type="Proteomes" id="UP000517759">
    <property type="component" value="Unassembled WGS sequence"/>
</dbReference>
<keyword evidence="9 12" id="KW-0408">Iron</keyword>
<evidence type="ECO:0000256" key="12">
    <source>
        <dbReference type="PIRSR" id="PIRSR000178-1"/>
    </source>
</evidence>
<dbReference type="InterPro" id="IPR014314">
    <property type="entry name" value="Succ_DH_cytb556"/>
</dbReference>
<comment type="caution">
    <text evidence="15">The sequence shown here is derived from an EMBL/GenBank/DDBJ whole genome shotgun (WGS) entry which is preliminary data.</text>
</comment>
<comment type="cofactor">
    <cofactor evidence="12">
        <name>heme</name>
        <dbReference type="ChEBI" id="CHEBI:30413"/>
    </cofactor>
    <text evidence="12">The heme is bound between the two transmembrane subunits.</text>
</comment>
<dbReference type="SUPFAM" id="SSF81343">
    <property type="entry name" value="Fumarate reductase respiratory complex transmembrane subunits"/>
    <property type="match status" value="1"/>
</dbReference>
<evidence type="ECO:0000256" key="9">
    <source>
        <dbReference type="ARBA" id="ARBA00023004"/>
    </source>
</evidence>
<dbReference type="PANTHER" id="PTHR10978">
    <property type="entry name" value="SUCCINATE DEHYDROGENASE CYTOCHROME B560 SUBUNIT"/>
    <property type="match status" value="1"/>
</dbReference>
<dbReference type="InterPro" id="IPR000701">
    <property type="entry name" value="SuccDH_FuR_B_TM-su"/>
</dbReference>
<dbReference type="CDD" id="cd03499">
    <property type="entry name" value="SQR_TypeC_SdhC"/>
    <property type="match status" value="1"/>
</dbReference>
<dbReference type="PANTHER" id="PTHR10978:SF5">
    <property type="entry name" value="SUCCINATE DEHYDROGENASE CYTOCHROME B560 SUBUNIT, MITOCHONDRIAL"/>
    <property type="match status" value="1"/>
</dbReference>
<gene>
    <name evidence="14" type="primary">sdhC</name>
    <name evidence="14" type="ORF">GCM10007884_46900</name>
    <name evidence="15" type="ORF">GGR33_004461</name>
</gene>
<keyword evidence="5 12" id="KW-0349">Heme</keyword>
<dbReference type="GO" id="GO:0046872">
    <property type="term" value="F:metal ion binding"/>
    <property type="evidence" value="ECO:0007669"/>
    <property type="project" value="UniProtKB-KW"/>
</dbReference>
<dbReference type="PROSITE" id="PS01001">
    <property type="entry name" value="SDH_CYT_2"/>
    <property type="match status" value="1"/>
</dbReference>
<keyword evidence="10 13" id="KW-0472">Membrane</keyword>
<dbReference type="AlphaFoldDB" id="A0A7W6APL5"/>
<dbReference type="GO" id="GO:0016020">
    <property type="term" value="C:membrane"/>
    <property type="evidence" value="ECO:0007669"/>
    <property type="project" value="UniProtKB-SubCell"/>
</dbReference>
<dbReference type="InterPro" id="IPR034804">
    <property type="entry name" value="SQR/QFR_C/D"/>
</dbReference>
<evidence type="ECO:0000256" key="7">
    <source>
        <dbReference type="ARBA" id="ARBA00022723"/>
    </source>
</evidence>
<comment type="subunit">
    <text evidence="11">Part of an enzyme complex containing four subunits: a flavoprotein, an iron-sulfur protein, plus two membrane-anchoring proteins, SdhC and SdhD. The complex can form homotrimers.</text>
</comment>
<evidence type="ECO:0000256" key="11">
    <source>
        <dbReference type="ARBA" id="ARBA00025912"/>
    </source>
</evidence>
<feature type="transmembrane region" description="Helical" evidence="13">
    <location>
        <begin position="113"/>
        <end position="132"/>
    </location>
</feature>
<reference evidence="17" key="2">
    <citation type="journal article" date="2019" name="Int. J. Syst. Evol. Microbiol.">
        <title>The Global Catalogue of Microorganisms (GCM) 10K type strain sequencing project: providing services to taxonomists for standard genome sequencing and annotation.</title>
        <authorList>
            <consortium name="The Broad Institute Genomics Platform"/>
            <consortium name="The Broad Institute Genome Sequencing Center for Infectious Disease"/>
            <person name="Wu L."/>
            <person name="Ma J."/>
        </authorList>
    </citation>
    <scope>NUCLEOTIDE SEQUENCE [LARGE SCALE GENOMIC DNA]</scope>
    <source>
        <strain evidence="17">NBRC 107710</strain>
    </source>
</reference>
<dbReference type="Gene3D" id="1.20.1300.10">
    <property type="entry name" value="Fumarate reductase/succinate dehydrogenase, transmembrane subunit"/>
    <property type="match status" value="1"/>
</dbReference>
<evidence type="ECO:0000256" key="1">
    <source>
        <dbReference type="ARBA" id="ARBA00004050"/>
    </source>
</evidence>
<evidence type="ECO:0000256" key="4">
    <source>
        <dbReference type="ARBA" id="ARBA00020076"/>
    </source>
</evidence>
<keyword evidence="7 12" id="KW-0479">Metal-binding</keyword>
<keyword evidence="6 13" id="KW-0812">Transmembrane</keyword>
<evidence type="ECO:0000256" key="10">
    <source>
        <dbReference type="ARBA" id="ARBA00023136"/>
    </source>
</evidence>
<keyword evidence="8 13" id="KW-1133">Transmembrane helix</keyword>
<feature type="transmembrane region" description="Helical" evidence="13">
    <location>
        <begin position="37"/>
        <end position="56"/>
    </location>
</feature>
<dbReference type="EMBL" id="BSPG01000049">
    <property type="protein sequence ID" value="GLS46696.1"/>
    <property type="molecule type" value="Genomic_DNA"/>
</dbReference>
<evidence type="ECO:0000256" key="3">
    <source>
        <dbReference type="ARBA" id="ARBA00007244"/>
    </source>
</evidence>
<accession>A0A7W6APL5</accession>
<evidence type="ECO:0000313" key="15">
    <source>
        <dbReference type="EMBL" id="MBB3904935.1"/>
    </source>
</evidence>
<comment type="similarity">
    <text evidence="3">Belongs to the cytochrome b560 family.</text>
</comment>
<keyword evidence="17" id="KW-1185">Reference proteome</keyword>
<dbReference type="PIRSF" id="PIRSF000178">
    <property type="entry name" value="SDH_cyt_b560"/>
    <property type="match status" value="1"/>
</dbReference>
<reference evidence="15 16" key="3">
    <citation type="submission" date="2020-08" db="EMBL/GenBank/DDBJ databases">
        <title>Genomic Encyclopedia of Type Strains, Phase IV (KMG-IV): sequencing the most valuable type-strain genomes for metagenomic binning, comparative biology and taxonomic classification.</title>
        <authorList>
            <person name="Goeker M."/>
        </authorList>
    </citation>
    <scope>NUCLEOTIDE SEQUENCE [LARGE SCALE GENOMIC DNA]</scope>
    <source>
        <strain evidence="15 16">DSM 24105</strain>
    </source>
</reference>
<dbReference type="GO" id="GO:0006099">
    <property type="term" value="P:tricarboxylic acid cycle"/>
    <property type="evidence" value="ECO:0007669"/>
    <property type="project" value="InterPro"/>
</dbReference>
<feature type="binding site" description="axial binding residue" evidence="12">
    <location>
        <position position="86"/>
    </location>
    <ligand>
        <name>heme</name>
        <dbReference type="ChEBI" id="CHEBI:30413"/>
        <note>ligand shared with second transmembrane subunit</note>
    </ligand>
    <ligandPart>
        <name>Fe</name>
        <dbReference type="ChEBI" id="CHEBI:18248"/>
    </ligandPart>
</feature>
<dbReference type="RefSeq" id="WP_183509440.1">
    <property type="nucleotide sequence ID" value="NZ_BSPG01000049.1"/>
</dbReference>
<evidence type="ECO:0000313" key="14">
    <source>
        <dbReference type="EMBL" id="GLS46696.1"/>
    </source>
</evidence>
<proteinExistence type="inferred from homology"/>
<evidence type="ECO:0000313" key="17">
    <source>
        <dbReference type="Proteomes" id="UP001156881"/>
    </source>
</evidence>
<evidence type="ECO:0000256" key="8">
    <source>
        <dbReference type="ARBA" id="ARBA00022989"/>
    </source>
</evidence>
<evidence type="ECO:0000256" key="6">
    <source>
        <dbReference type="ARBA" id="ARBA00022692"/>
    </source>
</evidence>
<comment type="function">
    <text evidence="1">Membrane-anchoring subunit of succinate dehydrogenase (SDH).</text>
</comment>
<comment type="subcellular location">
    <subcellularLocation>
        <location evidence="2">Membrane</location>
        <topology evidence="2">Multi-pass membrane protein</topology>
    </subcellularLocation>
</comment>
<dbReference type="GO" id="GO:0009055">
    <property type="term" value="F:electron transfer activity"/>
    <property type="evidence" value="ECO:0007669"/>
    <property type="project" value="InterPro"/>
</dbReference>
<evidence type="ECO:0000256" key="2">
    <source>
        <dbReference type="ARBA" id="ARBA00004141"/>
    </source>
</evidence>
<reference evidence="14" key="4">
    <citation type="submission" date="2023-01" db="EMBL/GenBank/DDBJ databases">
        <title>Draft genome sequence of Methylobacterium brachythecii strain NBRC 107710.</title>
        <authorList>
            <person name="Sun Q."/>
            <person name="Mori K."/>
        </authorList>
    </citation>
    <scope>NUCLEOTIDE SEQUENCE</scope>
    <source>
        <strain evidence="14">NBRC 107710</strain>
    </source>
</reference>
<feature type="transmembrane region" description="Helical" evidence="13">
    <location>
        <begin position="62"/>
        <end position="84"/>
    </location>
</feature>
<dbReference type="Proteomes" id="UP001156881">
    <property type="component" value="Unassembled WGS sequence"/>
</dbReference>
<dbReference type="NCBIfam" id="TIGR02970">
    <property type="entry name" value="succ_dehyd_cytB"/>
    <property type="match status" value="1"/>
</dbReference>
<protein>
    <recommendedName>
        <fullName evidence="4">Succinate dehydrogenase cytochrome b556 subunit</fullName>
    </recommendedName>
</protein>
<evidence type="ECO:0000256" key="13">
    <source>
        <dbReference type="SAM" id="Phobius"/>
    </source>
</evidence>
<sequence length="133" mass="14817">MAPTARPTVAPPLSPHLQVYRWTWTMLMSILNRATGAALYGGTLLVTIWLVALASGPKAYGAVAWFFGSWIGLLILFAYTWVLLNHMLGGLRHFIWDTGRGFERHERMALSRMSLIASVALTIVIWALALLLH</sequence>
<organism evidence="15 16">
    <name type="scientific">Methylobacterium brachythecii</name>
    <dbReference type="NCBI Taxonomy" id="1176177"/>
    <lineage>
        <taxon>Bacteria</taxon>
        <taxon>Pseudomonadati</taxon>
        <taxon>Pseudomonadota</taxon>
        <taxon>Alphaproteobacteria</taxon>
        <taxon>Hyphomicrobiales</taxon>
        <taxon>Methylobacteriaceae</taxon>
        <taxon>Methylobacterium</taxon>
    </lineage>
</organism>
<reference evidence="14" key="1">
    <citation type="journal article" date="2014" name="Int. J. Syst. Evol. Microbiol.">
        <title>Complete genome of a new Firmicutes species belonging to the dominant human colonic microbiota ('Ruminococcus bicirculans') reveals two chromosomes and a selective capacity to utilize plant glucans.</title>
        <authorList>
            <consortium name="NISC Comparative Sequencing Program"/>
            <person name="Wegmann U."/>
            <person name="Louis P."/>
            <person name="Goesmann A."/>
            <person name="Henrissat B."/>
            <person name="Duncan S.H."/>
            <person name="Flint H.J."/>
        </authorList>
    </citation>
    <scope>NUCLEOTIDE SEQUENCE</scope>
    <source>
        <strain evidence="14">NBRC 107710</strain>
    </source>
</reference>
<name>A0A7W6APL5_9HYPH</name>
<evidence type="ECO:0000313" key="16">
    <source>
        <dbReference type="Proteomes" id="UP000517759"/>
    </source>
</evidence>